<keyword evidence="2" id="KW-1185">Reference proteome</keyword>
<dbReference type="RefSeq" id="WP_182538707.1">
    <property type="nucleotide sequence ID" value="NZ_JACJIP010000033.1"/>
</dbReference>
<evidence type="ECO:0000313" key="1">
    <source>
        <dbReference type="EMBL" id="MBA9087660.1"/>
    </source>
</evidence>
<dbReference type="EMBL" id="JACJIP010000033">
    <property type="protein sequence ID" value="MBA9087660.1"/>
    <property type="molecule type" value="Genomic_DNA"/>
</dbReference>
<protein>
    <submittedName>
        <fullName evidence="1">Uncharacterized protein</fullName>
    </submittedName>
</protein>
<organism evidence="1 2">
    <name type="scientific">Fontibacillus solani</name>
    <dbReference type="NCBI Taxonomy" id="1572857"/>
    <lineage>
        <taxon>Bacteria</taxon>
        <taxon>Bacillati</taxon>
        <taxon>Bacillota</taxon>
        <taxon>Bacilli</taxon>
        <taxon>Bacillales</taxon>
        <taxon>Paenibacillaceae</taxon>
        <taxon>Fontibacillus</taxon>
    </lineage>
</organism>
<proteinExistence type="predicted"/>
<dbReference type="AlphaFoldDB" id="A0A7W3SWR2"/>
<dbReference type="Proteomes" id="UP000567067">
    <property type="component" value="Unassembled WGS sequence"/>
</dbReference>
<evidence type="ECO:0000313" key="2">
    <source>
        <dbReference type="Proteomes" id="UP000567067"/>
    </source>
</evidence>
<accession>A0A7W3SWR2</accession>
<gene>
    <name evidence="1" type="ORF">FHR92_004145</name>
</gene>
<sequence length="71" mass="8571">MWTSFSNKENLISDMFKVALELEYPWELKSIEFDDQDQAWHLFLDFERGAEFACPLCEHQVRPMMQIKRTV</sequence>
<name>A0A7W3SWR2_9BACL</name>
<reference evidence="1 2" key="1">
    <citation type="submission" date="2020-08" db="EMBL/GenBank/DDBJ databases">
        <title>Genomic Encyclopedia of Type Strains, Phase III (KMG-III): the genomes of soil and plant-associated and newly described type strains.</title>
        <authorList>
            <person name="Whitman W."/>
        </authorList>
    </citation>
    <scope>NUCLEOTIDE SEQUENCE [LARGE SCALE GENOMIC DNA]</scope>
    <source>
        <strain evidence="1 2">CECT 8693</strain>
    </source>
</reference>
<comment type="caution">
    <text evidence="1">The sequence shown here is derived from an EMBL/GenBank/DDBJ whole genome shotgun (WGS) entry which is preliminary data.</text>
</comment>